<name>A0A6N7Q0Y7_9BACT</name>
<dbReference type="SUPFAM" id="SSF111126">
    <property type="entry name" value="Ligand-binding domain in the NO signalling and Golgi transport"/>
    <property type="match status" value="1"/>
</dbReference>
<dbReference type="OrthoDB" id="152736at2"/>
<reference evidence="2 3" key="1">
    <citation type="submission" date="2019-10" db="EMBL/GenBank/DDBJ databases">
        <title>A soil myxobacterium in the family Polyangiaceae.</title>
        <authorList>
            <person name="Li Y."/>
            <person name="Wang J."/>
        </authorList>
    </citation>
    <scope>NUCLEOTIDE SEQUENCE [LARGE SCALE GENOMIC DNA]</scope>
    <source>
        <strain evidence="2 3">DSM 14734</strain>
    </source>
</reference>
<organism evidence="2 3">
    <name type="scientific">Polyangium spumosum</name>
    <dbReference type="NCBI Taxonomy" id="889282"/>
    <lineage>
        <taxon>Bacteria</taxon>
        <taxon>Pseudomonadati</taxon>
        <taxon>Myxococcota</taxon>
        <taxon>Polyangia</taxon>
        <taxon>Polyangiales</taxon>
        <taxon>Polyangiaceae</taxon>
        <taxon>Polyangium</taxon>
    </lineage>
</organism>
<protein>
    <recommendedName>
        <fullName evidence="4">4-vinyl reductase 4VR domain-containing protein</fullName>
    </recommendedName>
</protein>
<dbReference type="RefSeq" id="WP_153824738.1">
    <property type="nucleotide sequence ID" value="NZ_WJIE01000023.1"/>
</dbReference>
<sequence length="189" mass="21391">MQRFSRHAPLDLRPQADPGMEDRSGPVLTLGAVFTMLVTVGGEDVPAEIRAACRHIEADAWYLGQDLETILSKLEDQDPELPELVGRNIYFMFRTQLHGLGIKTPSDFVLQLPSMWTFATRGDSGTWRTSMRGERHAIVESRQPFNCQFEVGGLRGFIEALDGYDVEIAHTTCVRRGDPFCTFDTRWQE</sequence>
<dbReference type="Gene3D" id="3.30.1380.20">
    <property type="entry name" value="Trafficking protein particle complex subunit 3"/>
    <property type="match status" value="1"/>
</dbReference>
<feature type="region of interest" description="Disordered" evidence="1">
    <location>
        <begin position="1"/>
        <end position="22"/>
    </location>
</feature>
<evidence type="ECO:0008006" key="4">
    <source>
        <dbReference type="Google" id="ProtNLM"/>
    </source>
</evidence>
<gene>
    <name evidence="2" type="ORF">GF068_39575</name>
</gene>
<dbReference type="EMBL" id="WJIE01000023">
    <property type="protein sequence ID" value="MRG97968.1"/>
    <property type="molecule type" value="Genomic_DNA"/>
</dbReference>
<evidence type="ECO:0000313" key="3">
    <source>
        <dbReference type="Proteomes" id="UP000440224"/>
    </source>
</evidence>
<evidence type="ECO:0000256" key="1">
    <source>
        <dbReference type="SAM" id="MobiDB-lite"/>
    </source>
</evidence>
<dbReference type="InterPro" id="IPR024096">
    <property type="entry name" value="NO_sig/Golgi_transp_ligand-bd"/>
</dbReference>
<accession>A0A6N7Q0Y7</accession>
<keyword evidence="3" id="KW-1185">Reference proteome</keyword>
<comment type="caution">
    <text evidence="2">The sequence shown here is derived from an EMBL/GenBank/DDBJ whole genome shotgun (WGS) entry which is preliminary data.</text>
</comment>
<dbReference type="AlphaFoldDB" id="A0A6N7Q0Y7"/>
<dbReference type="Proteomes" id="UP000440224">
    <property type="component" value="Unassembled WGS sequence"/>
</dbReference>
<evidence type="ECO:0000313" key="2">
    <source>
        <dbReference type="EMBL" id="MRG97968.1"/>
    </source>
</evidence>
<proteinExistence type="predicted"/>